<organism evidence="1 2">
    <name type="scientific">Sphaerodactylus townsendi</name>
    <dbReference type="NCBI Taxonomy" id="933632"/>
    <lineage>
        <taxon>Eukaryota</taxon>
        <taxon>Metazoa</taxon>
        <taxon>Chordata</taxon>
        <taxon>Craniata</taxon>
        <taxon>Vertebrata</taxon>
        <taxon>Euteleostomi</taxon>
        <taxon>Lepidosauria</taxon>
        <taxon>Squamata</taxon>
        <taxon>Bifurcata</taxon>
        <taxon>Gekkota</taxon>
        <taxon>Sphaerodactylidae</taxon>
        <taxon>Sphaerodactylus</taxon>
    </lineage>
</organism>
<evidence type="ECO:0000313" key="2">
    <source>
        <dbReference type="Proteomes" id="UP000827872"/>
    </source>
</evidence>
<dbReference type="Proteomes" id="UP000827872">
    <property type="component" value="Linkage Group LG09"/>
</dbReference>
<evidence type="ECO:0000313" key="1">
    <source>
        <dbReference type="EMBL" id="KAH8003469.1"/>
    </source>
</evidence>
<reference evidence="1" key="1">
    <citation type="submission" date="2021-08" db="EMBL/GenBank/DDBJ databases">
        <title>The first chromosome-level gecko genome reveals the dynamic sex chromosomes of Neotropical dwarf geckos (Sphaerodactylidae: Sphaerodactylus).</title>
        <authorList>
            <person name="Pinto B.J."/>
            <person name="Keating S.E."/>
            <person name="Gamble T."/>
        </authorList>
    </citation>
    <scope>NUCLEOTIDE SEQUENCE</scope>
    <source>
        <strain evidence="1">TG3544</strain>
    </source>
</reference>
<dbReference type="EMBL" id="CM037622">
    <property type="protein sequence ID" value="KAH8003469.1"/>
    <property type="molecule type" value="Genomic_DNA"/>
</dbReference>
<protein>
    <submittedName>
        <fullName evidence="1">Uncharacterized protein</fullName>
    </submittedName>
</protein>
<comment type="caution">
    <text evidence="1">The sequence shown here is derived from an EMBL/GenBank/DDBJ whole genome shotgun (WGS) entry which is preliminary data.</text>
</comment>
<keyword evidence="2" id="KW-1185">Reference proteome</keyword>
<name>A0ACB8FDW9_9SAUR</name>
<sequence>MHFVSKQFIDALKYIMMQASVGYENKPCFIIDFYLSKKPKAYLISQTWEAQKITYLSLIVNIYRKVHYSHPSHLGLMQNREVASVAKLAANIVASVRTKTEPHIYLSLPPRFI</sequence>
<gene>
    <name evidence="1" type="ORF">K3G42_019059</name>
</gene>
<accession>A0ACB8FDW9</accession>
<proteinExistence type="predicted"/>